<evidence type="ECO:0000256" key="1">
    <source>
        <dbReference type="SAM" id="MobiDB-lite"/>
    </source>
</evidence>
<keyword evidence="2" id="KW-0812">Transmembrane</keyword>
<dbReference type="EMBL" id="QRAJ01000013">
    <property type="protein sequence ID" value="ROT86270.1"/>
    <property type="molecule type" value="Genomic_DNA"/>
</dbReference>
<comment type="caution">
    <text evidence="3">The sequence shown here is derived from an EMBL/GenBank/DDBJ whole genome shotgun (WGS) entry which is preliminary data.</text>
</comment>
<protein>
    <recommendedName>
        <fullName evidence="5">TrbL/VirB6 plasmid conjugal transfer protein</fullName>
    </recommendedName>
</protein>
<feature type="transmembrane region" description="Helical" evidence="2">
    <location>
        <begin position="342"/>
        <end position="363"/>
    </location>
</feature>
<dbReference type="Pfam" id="PF19590">
    <property type="entry name" value="TrbL_3"/>
    <property type="match status" value="1"/>
</dbReference>
<feature type="transmembrane region" description="Helical" evidence="2">
    <location>
        <begin position="119"/>
        <end position="141"/>
    </location>
</feature>
<keyword evidence="2" id="KW-1133">Transmembrane helix</keyword>
<feature type="region of interest" description="Disordered" evidence="1">
    <location>
        <begin position="396"/>
        <end position="419"/>
    </location>
</feature>
<feature type="transmembrane region" description="Helical" evidence="2">
    <location>
        <begin position="86"/>
        <end position="107"/>
    </location>
</feature>
<feature type="transmembrane region" description="Helical" evidence="2">
    <location>
        <begin position="194"/>
        <end position="214"/>
    </location>
</feature>
<feature type="region of interest" description="Disordered" evidence="1">
    <location>
        <begin position="461"/>
        <end position="520"/>
    </location>
</feature>
<evidence type="ECO:0008006" key="5">
    <source>
        <dbReference type="Google" id="ProtNLM"/>
    </source>
</evidence>
<dbReference type="Proteomes" id="UP000285266">
    <property type="component" value="Unassembled WGS sequence"/>
</dbReference>
<proteinExistence type="predicted"/>
<keyword evidence="2" id="KW-0472">Membrane</keyword>
<gene>
    <name evidence="3" type="ORF">BMONG18_1590</name>
</gene>
<sequence>MPGWMDDVGSWFSSHSPADLLKSGVGKLIGGIFDIFANLVSDAVANATKNFATMWMNVPTPDVSGTDAAAAAMPDDVTGLSQILGYAKWIAFAIAGISIIILAVRFAMQSRRGDASEGLGRLGMILVAVVIISASSGLVSAVLATGPTNVGGVVAKLQNHLWYYMMVAAVLSIIIGMCRLLWQQRAEPGQDTLQAILRLVVVAGAGTTIIQAALKLGDAFSTWIINSAADSDFGTAVTKSLVFSASMPGGAITVIVIGLFCLIASIVQIILMIFRSGLLVVMTGVLPLASANTNTDWGMQWYHRSLGWIAAFILYKPAASIIYATCFWMISGKAFGSTEGNISGVLVGFSFMVMAIIALPALMKFAVPAVSSMASGGSGGGAAAALPSGAMMLARSGSSKPSGAGASSTSGASQAAAAPSGGSAAASGAGASSGAAAGAGAAAGPVGVAAAGAVQVAQKAKGAVQNIAEDQSAGGSSSPAGATAVSNSGGASPSGSPSSQGVSHSEEQSASGAKQVSGSK</sequence>
<evidence type="ECO:0000256" key="2">
    <source>
        <dbReference type="SAM" id="Phobius"/>
    </source>
</evidence>
<feature type="compositionally biased region" description="Low complexity" evidence="1">
    <location>
        <begin position="472"/>
        <end position="503"/>
    </location>
</feature>
<feature type="transmembrane region" description="Helical" evidence="2">
    <location>
        <begin position="161"/>
        <end position="182"/>
    </location>
</feature>
<feature type="transmembrane region" description="Helical" evidence="2">
    <location>
        <begin position="306"/>
        <end position="330"/>
    </location>
</feature>
<evidence type="ECO:0000313" key="3">
    <source>
        <dbReference type="EMBL" id="ROT86270.1"/>
    </source>
</evidence>
<dbReference type="AlphaFoldDB" id="A0A423UC61"/>
<organism evidence="3 4">
    <name type="scientific">Bifidobacterium mongoliense</name>
    <dbReference type="NCBI Taxonomy" id="518643"/>
    <lineage>
        <taxon>Bacteria</taxon>
        <taxon>Bacillati</taxon>
        <taxon>Actinomycetota</taxon>
        <taxon>Actinomycetes</taxon>
        <taxon>Bifidobacteriales</taxon>
        <taxon>Bifidobacteriaceae</taxon>
        <taxon>Bifidobacterium</taxon>
    </lineage>
</organism>
<feature type="compositionally biased region" description="Polar residues" evidence="1">
    <location>
        <begin position="508"/>
        <end position="520"/>
    </location>
</feature>
<feature type="transmembrane region" description="Helical" evidence="2">
    <location>
        <begin position="251"/>
        <end position="274"/>
    </location>
</feature>
<accession>A0A423UC61</accession>
<evidence type="ECO:0000313" key="4">
    <source>
        <dbReference type="Proteomes" id="UP000285266"/>
    </source>
</evidence>
<reference evidence="3 4" key="1">
    <citation type="submission" date="2018-07" db="EMBL/GenBank/DDBJ databases">
        <title>The role of parmesan cheese in vectoring bovine microbiota.</title>
        <authorList>
            <person name="Lugli G.A."/>
            <person name="Milani C."/>
        </authorList>
    </citation>
    <scope>NUCLEOTIDE SEQUENCE [LARGE SCALE GENOMIC DNA]</scope>
    <source>
        <strain evidence="3 4">BMONG18</strain>
    </source>
</reference>
<dbReference type="InterPro" id="IPR045782">
    <property type="entry name" value="TrbL_3"/>
</dbReference>
<name>A0A423UC61_9BIFI</name>